<dbReference type="AlphaFoldDB" id="A0A1M4VJ68"/>
<name>A0A1M4VJ68_9FIRM</name>
<dbReference type="RefSeq" id="WP_073269999.1">
    <property type="nucleotide sequence ID" value="NZ_FQTU01000005.1"/>
</dbReference>
<dbReference type="PRINTS" id="PR00469">
    <property type="entry name" value="PNDRDTASEII"/>
</dbReference>
<dbReference type="STRING" id="1120975.SAMN02746064_01013"/>
<dbReference type="Pfam" id="PF07992">
    <property type="entry name" value="Pyr_redox_2"/>
    <property type="match status" value="1"/>
</dbReference>
<dbReference type="SUPFAM" id="SSF51905">
    <property type="entry name" value="FAD/NAD(P)-binding domain"/>
    <property type="match status" value="1"/>
</dbReference>
<dbReference type="InterPro" id="IPR036188">
    <property type="entry name" value="FAD/NAD-bd_sf"/>
</dbReference>
<dbReference type="EMBL" id="FQTU01000005">
    <property type="protein sequence ID" value="SHE69024.1"/>
    <property type="molecule type" value="Genomic_DNA"/>
</dbReference>
<feature type="domain" description="FAD/NAD(P)-binding" evidence="3">
    <location>
        <begin position="5"/>
        <end position="271"/>
    </location>
</feature>
<evidence type="ECO:0000259" key="3">
    <source>
        <dbReference type="Pfam" id="PF07992"/>
    </source>
</evidence>
<accession>A0A1M4VJ68</accession>
<dbReference type="Gene3D" id="3.50.50.60">
    <property type="entry name" value="FAD/NAD(P)-binding domain"/>
    <property type="match status" value="2"/>
</dbReference>
<dbReference type="Proteomes" id="UP000184251">
    <property type="component" value="Unassembled WGS sequence"/>
</dbReference>
<sequence>MSERYDIIIVGSGPAGVSAAINGVIRNKKVKVFGSKHLSDKLEKAPRVDNYLGYHAVSGPELKDVFVEHLNQMNIDITEEKVDAVYAMGEYFAVTTKDNTYEADSVIVASGVSNKKSLPGEEAYLGKGVGYCATCDAPIYKNKKVAIVAYHKHAEEEANYMLDVASEVYYVPVYGQPEKIREGVKVIAGKPKQILGSEHAEKLVLSDGEILADGIFILKDSVALDQLVPGVDILENHFNVNRNMETNIPGLYAAGDCTGKPYQYLKAAGEGQVAALNAVSYLDKR</sequence>
<dbReference type="GO" id="GO:0016491">
    <property type="term" value="F:oxidoreductase activity"/>
    <property type="evidence" value="ECO:0007669"/>
    <property type="project" value="UniProtKB-KW"/>
</dbReference>
<dbReference type="InterPro" id="IPR023753">
    <property type="entry name" value="FAD/NAD-binding_dom"/>
</dbReference>
<evidence type="ECO:0000313" key="4">
    <source>
        <dbReference type="EMBL" id="SHE69024.1"/>
    </source>
</evidence>
<proteinExistence type="predicted"/>
<evidence type="ECO:0000256" key="2">
    <source>
        <dbReference type="ARBA" id="ARBA00023002"/>
    </source>
</evidence>
<dbReference type="InterPro" id="IPR050097">
    <property type="entry name" value="Ferredoxin-NADP_redctase_2"/>
</dbReference>
<protein>
    <submittedName>
        <fullName evidence="4">Thioredoxin reductase (NADPH)</fullName>
    </submittedName>
</protein>
<organism evidence="4 5">
    <name type="scientific">Alkalibacter saccharofermentans DSM 14828</name>
    <dbReference type="NCBI Taxonomy" id="1120975"/>
    <lineage>
        <taxon>Bacteria</taxon>
        <taxon>Bacillati</taxon>
        <taxon>Bacillota</taxon>
        <taxon>Clostridia</taxon>
        <taxon>Eubacteriales</taxon>
        <taxon>Eubacteriaceae</taxon>
        <taxon>Alkalibacter</taxon>
    </lineage>
</organism>
<evidence type="ECO:0000313" key="5">
    <source>
        <dbReference type="Proteomes" id="UP000184251"/>
    </source>
</evidence>
<gene>
    <name evidence="4" type="ORF">SAMN02746064_01013</name>
</gene>
<keyword evidence="1" id="KW-0285">Flavoprotein</keyword>
<reference evidence="4 5" key="1">
    <citation type="submission" date="2016-11" db="EMBL/GenBank/DDBJ databases">
        <authorList>
            <person name="Jaros S."/>
            <person name="Januszkiewicz K."/>
            <person name="Wedrychowicz H."/>
        </authorList>
    </citation>
    <scope>NUCLEOTIDE SEQUENCE [LARGE SCALE GENOMIC DNA]</scope>
    <source>
        <strain evidence="4 5">DSM 14828</strain>
    </source>
</reference>
<dbReference type="PRINTS" id="PR00368">
    <property type="entry name" value="FADPNR"/>
</dbReference>
<dbReference type="PANTHER" id="PTHR48105">
    <property type="entry name" value="THIOREDOXIN REDUCTASE 1-RELATED-RELATED"/>
    <property type="match status" value="1"/>
</dbReference>
<evidence type="ECO:0000256" key="1">
    <source>
        <dbReference type="ARBA" id="ARBA00022630"/>
    </source>
</evidence>
<dbReference type="OrthoDB" id="9806179at2"/>
<keyword evidence="5" id="KW-1185">Reference proteome</keyword>
<keyword evidence="2" id="KW-0560">Oxidoreductase</keyword>